<keyword evidence="9" id="KW-1185">Reference proteome</keyword>
<keyword evidence="1" id="KW-0678">Repressor</keyword>
<dbReference type="InterPro" id="IPR009061">
    <property type="entry name" value="DNA-bd_dom_put_sf"/>
</dbReference>
<accession>A0AAW4WHJ1</accession>
<evidence type="ECO:0000313" key="6">
    <source>
        <dbReference type="EMBL" id="MCC2242824.1"/>
    </source>
</evidence>
<dbReference type="SMART" id="SM00422">
    <property type="entry name" value="HTH_MERR"/>
    <property type="match status" value="1"/>
</dbReference>
<evidence type="ECO:0000259" key="5">
    <source>
        <dbReference type="PROSITE" id="PS50937"/>
    </source>
</evidence>
<dbReference type="InterPro" id="IPR047057">
    <property type="entry name" value="MerR_fam"/>
</dbReference>
<reference evidence="7 9" key="1">
    <citation type="journal article" date="2021" name="ISME Commun">
        <title>Automated analysis of genomic sequences facilitates high-throughput and comprehensive description of bacteria.</title>
        <authorList>
            <person name="Hitch T.C.A."/>
        </authorList>
    </citation>
    <scope>NUCLEOTIDE SEQUENCE [LARGE SCALE GENOMIC DNA]</scope>
    <source>
        <strain evidence="7 9">Sanger_19</strain>
    </source>
</reference>
<feature type="domain" description="HTH merR-type" evidence="5">
    <location>
        <begin position="5"/>
        <end position="73"/>
    </location>
</feature>
<evidence type="ECO:0000313" key="7">
    <source>
        <dbReference type="EMBL" id="MCU6717228.1"/>
    </source>
</evidence>
<sequence>MDKQRYMISDAAALVNVESHVLRYWEEELELTVPRNEMGHRYYTKENIEQFMKIKEWKEQGYQLKAIKLLIHNGGREDAPELLAATAASEPAKQTLSTEVEDNTRRMEQFQHMMAQIVKGAIAENNHALGKEVSELVRDYVLKEMNYLMREQDEAEEERYKKLDELIRQSLKAKGKKEKKLFHKKQEWKPNEA</sequence>
<dbReference type="InterPro" id="IPR000551">
    <property type="entry name" value="MerR-type_HTH_dom"/>
</dbReference>
<gene>
    <name evidence="6" type="ORF">LKD47_10990</name>
    <name evidence="7" type="ORF">OCV43_08060</name>
</gene>
<dbReference type="GO" id="GO:0003677">
    <property type="term" value="F:DNA binding"/>
    <property type="evidence" value="ECO:0007669"/>
    <property type="project" value="UniProtKB-KW"/>
</dbReference>
<reference evidence="6" key="2">
    <citation type="submission" date="2021-10" db="EMBL/GenBank/DDBJ databases">
        <title>Anaerobic single-cell dispensing facilitates the cultivation of human gut bacteria.</title>
        <authorList>
            <person name="Afrizal A."/>
        </authorList>
    </citation>
    <scope>NUCLEOTIDE SEQUENCE</scope>
    <source>
        <strain evidence="6">CLA-AA-H204</strain>
    </source>
</reference>
<keyword evidence="3" id="KW-0238">DNA-binding</keyword>
<evidence type="ECO:0000256" key="2">
    <source>
        <dbReference type="ARBA" id="ARBA00023015"/>
    </source>
</evidence>
<dbReference type="EMBL" id="JAJEQW010000012">
    <property type="protein sequence ID" value="MCC2242824.1"/>
    <property type="molecule type" value="Genomic_DNA"/>
</dbReference>
<evidence type="ECO:0000256" key="1">
    <source>
        <dbReference type="ARBA" id="ARBA00022491"/>
    </source>
</evidence>
<dbReference type="Gene3D" id="1.10.1660.10">
    <property type="match status" value="1"/>
</dbReference>
<keyword evidence="2" id="KW-0805">Transcription regulation</keyword>
<evidence type="ECO:0000256" key="4">
    <source>
        <dbReference type="ARBA" id="ARBA00023163"/>
    </source>
</evidence>
<dbReference type="PANTHER" id="PTHR30204">
    <property type="entry name" value="REDOX-CYCLING DRUG-SENSING TRANSCRIPTIONAL ACTIVATOR SOXR"/>
    <property type="match status" value="1"/>
</dbReference>
<dbReference type="PANTHER" id="PTHR30204:SF69">
    <property type="entry name" value="MERR-FAMILY TRANSCRIPTIONAL REGULATOR"/>
    <property type="match status" value="1"/>
</dbReference>
<dbReference type="CDD" id="cd04764">
    <property type="entry name" value="HTH_MlrA-like_sg1"/>
    <property type="match status" value="1"/>
</dbReference>
<dbReference type="RefSeq" id="WP_022242563.1">
    <property type="nucleotide sequence ID" value="NZ_JAJEQW010000012.1"/>
</dbReference>
<dbReference type="SUPFAM" id="SSF46955">
    <property type="entry name" value="Putative DNA-binding domain"/>
    <property type="match status" value="1"/>
</dbReference>
<dbReference type="AlphaFoldDB" id="A0AAW4WHJ1"/>
<protein>
    <submittedName>
        <fullName evidence="6">MerR family transcriptional regulator</fullName>
    </submittedName>
</protein>
<reference evidence="7" key="3">
    <citation type="submission" date="2022-09" db="EMBL/GenBank/DDBJ databases">
        <authorList>
            <person name="Hitch T.C.A."/>
        </authorList>
    </citation>
    <scope>NUCLEOTIDE SEQUENCE</scope>
    <source>
        <strain evidence="7">Sanger_19</strain>
    </source>
</reference>
<dbReference type="Proteomes" id="UP001209666">
    <property type="component" value="Unassembled WGS sequence"/>
</dbReference>
<evidence type="ECO:0000313" key="9">
    <source>
        <dbReference type="Proteomes" id="UP001209666"/>
    </source>
</evidence>
<evidence type="ECO:0000313" key="8">
    <source>
        <dbReference type="Proteomes" id="UP001198893"/>
    </source>
</evidence>
<keyword evidence="4" id="KW-0804">Transcription</keyword>
<proteinExistence type="predicted"/>
<name>A0AAW4WHJ1_9FIRM</name>
<organism evidence="6 8">
    <name type="scientific">Roseburia amylophila</name>
    <dbReference type="NCBI Taxonomy" id="2981794"/>
    <lineage>
        <taxon>Bacteria</taxon>
        <taxon>Bacillati</taxon>
        <taxon>Bacillota</taxon>
        <taxon>Clostridia</taxon>
        <taxon>Lachnospirales</taxon>
        <taxon>Lachnospiraceae</taxon>
        <taxon>Roseburia</taxon>
    </lineage>
</organism>
<dbReference type="Proteomes" id="UP001198893">
    <property type="component" value="Unassembled WGS sequence"/>
</dbReference>
<dbReference type="PROSITE" id="PS50937">
    <property type="entry name" value="HTH_MERR_2"/>
    <property type="match status" value="1"/>
</dbReference>
<dbReference type="GO" id="GO:0003700">
    <property type="term" value="F:DNA-binding transcription factor activity"/>
    <property type="evidence" value="ECO:0007669"/>
    <property type="project" value="InterPro"/>
</dbReference>
<evidence type="ECO:0000256" key="3">
    <source>
        <dbReference type="ARBA" id="ARBA00023125"/>
    </source>
</evidence>
<dbReference type="EMBL" id="JAOQKI010000010">
    <property type="protein sequence ID" value="MCU6717228.1"/>
    <property type="molecule type" value="Genomic_DNA"/>
</dbReference>
<dbReference type="Pfam" id="PF13411">
    <property type="entry name" value="MerR_1"/>
    <property type="match status" value="1"/>
</dbReference>
<comment type="caution">
    <text evidence="6">The sequence shown here is derived from an EMBL/GenBank/DDBJ whole genome shotgun (WGS) entry which is preliminary data.</text>
</comment>